<reference evidence="2 3" key="1">
    <citation type="submission" date="2019-03" db="EMBL/GenBank/DDBJ databases">
        <title>Single cell metagenomics reveals metabolic interactions within the superorganism composed of flagellate Streblomastix strix and complex community of Bacteroidetes bacteria on its surface.</title>
        <authorList>
            <person name="Treitli S.C."/>
            <person name="Kolisko M."/>
            <person name="Husnik F."/>
            <person name="Keeling P."/>
            <person name="Hampl V."/>
        </authorList>
    </citation>
    <scope>NUCLEOTIDE SEQUENCE [LARGE SCALE GENOMIC DNA]</scope>
    <source>
        <strain evidence="2">ST1C</strain>
    </source>
</reference>
<evidence type="ECO:0000313" key="2">
    <source>
        <dbReference type="EMBL" id="KAA6368474.1"/>
    </source>
</evidence>
<dbReference type="AlphaFoldDB" id="A0A5J4UE26"/>
<name>A0A5J4UE26_9EUKA</name>
<feature type="non-terminal residue" evidence="2">
    <location>
        <position position="263"/>
    </location>
</feature>
<comment type="caution">
    <text evidence="2">The sequence shown here is derived from an EMBL/GenBank/DDBJ whole genome shotgun (WGS) entry which is preliminary data.</text>
</comment>
<accession>A0A5J4UE26</accession>
<sequence length="263" mass="28568">MCKQQPKSYRGRHNSEDTTPLIMSAEDLLVWVYEDIWIETDQIVPDQVTAASDNTLLEDSAKGVAGISNDYARGNHKHPRQVSDILPAKDTATGEDGVANSYARSDHTHHVNISNSVPFKDTGTGTAGTSNVYASATHQHPLNVDPSSANVPLVNANAEANVIGVNNQPQHLDQGQRISADRQTLTFNGNEFVNIPTDQTIIGIKIFVKLLQVIKAVNGSFNEGIRISRNPTNEWSNIQFGSDPNSNSGKIDNQWLVGSTGNN</sequence>
<dbReference type="EMBL" id="SNRW01017308">
    <property type="protein sequence ID" value="KAA6368474.1"/>
    <property type="molecule type" value="Genomic_DNA"/>
</dbReference>
<dbReference type="Proteomes" id="UP000324800">
    <property type="component" value="Unassembled WGS sequence"/>
</dbReference>
<organism evidence="2 3">
    <name type="scientific">Streblomastix strix</name>
    <dbReference type="NCBI Taxonomy" id="222440"/>
    <lineage>
        <taxon>Eukaryota</taxon>
        <taxon>Metamonada</taxon>
        <taxon>Preaxostyla</taxon>
        <taxon>Oxymonadida</taxon>
        <taxon>Streblomastigidae</taxon>
        <taxon>Streblomastix</taxon>
    </lineage>
</organism>
<gene>
    <name evidence="2" type="ORF">EZS28_035999</name>
</gene>
<evidence type="ECO:0000256" key="1">
    <source>
        <dbReference type="SAM" id="MobiDB-lite"/>
    </source>
</evidence>
<feature type="region of interest" description="Disordered" evidence="1">
    <location>
        <begin position="233"/>
        <end position="253"/>
    </location>
</feature>
<protein>
    <submittedName>
        <fullName evidence="2">Uncharacterized protein</fullName>
    </submittedName>
</protein>
<evidence type="ECO:0000313" key="3">
    <source>
        <dbReference type="Proteomes" id="UP000324800"/>
    </source>
</evidence>
<proteinExistence type="predicted"/>